<feature type="region of interest" description="Disordered" evidence="1">
    <location>
        <begin position="1"/>
        <end position="75"/>
    </location>
</feature>
<evidence type="ECO:0000256" key="1">
    <source>
        <dbReference type="SAM" id="MobiDB-lite"/>
    </source>
</evidence>
<dbReference type="AlphaFoldDB" id="A0A2Z5J5U8"/>
<feature type="region of interest" description="Disordered" evidence="1">
    <location>
        <begin position="426"/>
        <end position="445"/>
    </location>
</feature>
<dbReference type="Proteomes" id="UP000252698">
    <property type="component" value="Chromosome"/>
</dbReference>
<protein>
    <submittedName>
        <fullName evidence="2">Uncharacterized protein</fullName>
    </submittedName>
</protein>
<name>A0A2Z5J5U8_STRAR</name>
<feature type="compositionally biased region" description="Polar residues" evidence="1">
    <location>
        <begin position="428"/>
        <end position="438"/>
    </location>
</feature>
<dbReference type="KEGG" id="sata:C5746_00140"/>
<gene>
    <name evidence="2" type="ORF">C5746_00140</name>
    <name evidence="3" type="ORF">C5746_43095</name>
</gene>
<reference evidence="2 4" key="1">
    <citation type="journal article" date="2018" name="Front. Microbiol.">
        <title>Genome Sequencing of Streptomyces atratus SCSIOZH16 and Activation Production of Nocardamine via Metabolic Engineering.</title>
        <authorList>
            <person name="Li Y."/>
            <person name="Zhang C."/>
            <person name="Liu C."/>
            <person name="Ju J."/>
            <person name="Ma J."/>
        </authorList>
    </citation>
    <scope>NUCLEOTIDE SEQUENCE [LARGE SCALE GENOMIC DNA]</scope>
    <source>
        <strain evidence="2 4">SCSIO_ZH16</strain>
    </source>
</reference>
<feature type="region of interest" description="Disordered" evidence="1">
    <location>
        <begin position="339"/>
        <end position="382"/>
    </location>
</feature>
<feature type="compositionally biased region" description="Pro residues" evidence="1">
    <location>
        <begin position="16"/>
        <end position="29"/>
    </location>
</feature>
<evidence type="ECO:0000313" key="3">
    <source>
        <dbReference type="EMBL" id="AXE82495.1"/>
    </source>
</evidence>
<feature type="compositionally biased region" description="Pro residues" evidence="1">
    <location>
        <begin position="36"/>
        <end position="72"/>
    </location>
</feature>
<dbReference type="KEGG" id="sata:C5746_43095"/>
<dbReference type="EMBL" id="CP027306">
    <property type="protein sequence ID" value="AXE75672.1"/>
    <property type="molecule type" value="Genomic_DNA"/>
</dbReference>
<feature type="compositionally biased region" description="Gly residues" evidence="1">
    <location>
        <begin position="105"/>
        <end position="115"/>
    </location>
</feature>
<feature type="compositionally biased region" description="Low complexity" evidence="1">
    <location>
        <begin position="116"/>
        <end position="125"/>
    </location>
</feature>
<proteinExistence type="predicted"/>
<evidence type="ECO:0000313" key="4">
    <source>
        <dbReference type="Proteomes" id="UP000252698"/>
    </source>
</evidence>
<organism evidence="2 4">
    <name type="scientific">Streptomyces atratus</name>
    <dbReference type="NCBI Taxonomy" id="1893"/>
    <lineage>
        <taxon>Bacteria</taxon>
        <taxon>Bacillati</taxon>
        <taxon>Actinomycetota</taxon>
        <taxon>Actinomycetes</taxon>
        <taxon>Kitasatosporales</taxon>
        <taxon>Streptomycetaceae</taxon>
        <taxon>Streptomyces</taxon>
    </lineage>
</organism>
<feature type="compositionally biased region" description="Basic and acidic residues" evidence="1">
    <location>
        <begin position="340"/>
        <end position="356"/>
    </location>
</feature>
<accession>A0A2Z5J5U8</accession>
<dbReference type="EMBL" id="CP027306">
    <property type="protein sequence ID" value="AXE82495.1"/>
    <property type="molecule type" value="Genomic_DNA"/>
</dbReference>
<feature type="region of interest" description="Disordered" evidence="1">
    <location>
        <begin position="100"/>
        <end position="125"/>
    </location>
</feature>
<sequence>MNDHQPGSSADEPEPQRQPPPPAIPPHQPLPDGTAPLPPAPPTVPPPPPLPPAPPTVPPPPPPHPPAAPPAGPAGKRRLQAALALGAAVIVAAGAILWPDSSGSSGAGSDGGGGESRAAVAPARGTAAARELEAMPGVHLSAAYSPGNGKPQTLAELTVTSDGIASGTLRMPITGQAAIAWSGDQLYIKGDNDFWAQQDPHYGTDLSSGGHWVAPVKRSGYHMLNAFGLNAGSLTPKALASIVREVTADPTVVAEDAGTTYGRKATSYIAQERTVVIADETPHTVFVVGINPADASPVKTAAWRTTTDSRPVSTVYRVPSDDGDDRFYNPYLVAKPTPVPDKETAAARAAADEAKANAKPPLTSAEKVKASQGPVFDTTSDTPSLCSNDPCSYAFTVTNNGDQPGEAVLHLTFPGTNERVHPLGTIAPGQSKQASGSRPNIAKGTGRTIRHTDYSWVFSTALYGPDPDVGRRLHARELEPDDVFVATPLMPSVANILDQMTKNLPADDTAANQKAVNALRDANMRGQIPALMTIAASGRLQNFGDLADSLDGTDAIGGVRVLEQVAHLLKTDPNARVWFDGGYKAGDGKTYKTDYIFTSTRDGQELKRAVQVKTITSWKKLWERMGDAVEQLNGEHKLGKPQGKRGPEQAPPGFERVVQINLEPNVGDGYYYTRADLERVLKHKAYAQGRKKFCKQDGSIGLERLVIVNATGTYEWTDFKSLNVNCPGSSSAPSTP</sequence>
<evidence type="ECO:0000313" key="2">
    <source>
        <dbReference type="EMBL" id="AXE75672.1"/>
    </source>
</evidence>